<name>A0A449BJ26_9MOLU</name>
<keyword evidence="3" id="KW-0808">Transferase</keyword>
<dbReference type="Pfam" id="PF14542">
    <property type="entry name" value="Acetyltransf_CG"/>
    <property type="match status" value="1"/>
</dbReference>
<dbReference type="PROSITE" id="PS51729">
    <property type="entry name" value="GNAT_YJDJ"/>
    <property type="match status" value="1"/>
</dbReference>
<proteinExistence type="predicted"/>
<protein>
    <submittedName>
        <fullName evidence="3">Acetyltransferase (GNAT) family</fullName>
    </submittedName>
</protein>
<dbReference type="InterPro" id="IPR000182">
    <property type="entry name" value="GNAT_dom"/>
</dbReference>
<dbReference type="PROSITE" id="PS51186">
    <property type="entry name" value="GNAT"/>
    <property type="match status" value="1"/>
</dbReference>
<dbReference type="InterPro" id="IPR031165">
    <property type="entry name" value="GNAT_YJDJ"/>
</dbReference>
<reference evidence="3 4" key="1">
    <citation type="submission" date="2019-01" db="EMBL/GenBank/DDBJ databases">
        <authorList>
            <consortium name="Pathogen Informatics"/>
        </authorList>
    </citation>
    <scope>NUCLEOTIDE SEQUENCE [LARGE SCALE GENOMIC DNA]</scope>
    <source>
        <strain evidence="3 4">NCTC10172</strain>
    </source>
</reference>
<evidence type="ECO:0000259" key="1">
    <source>
        <dbReference type="PROSITE" id="PS51186"/>
    </source>
</evidence>
<feature type="domain" description="N-acetyltransferase" evidence="1">
    <location>
        <begin position="1"/>
        <end position="99"/>
    </location>
</feature>
<dbReference type="PANTHER" id="PTHR31435">
    <property type="entry name" value="PROTEIN NATD1"/>
    <property type="match status" value="1"/>
</dbReference>
<dbReference type="AlphaFoldDB" id="A0A449BJ26"/>
<feature type="domain" description="N-acetyltransferase" evidence="2">
    <location>
        <begin position="2"/>
        <end position="89"/>
    </location>
</feature>
<dbReference type="SUPFAM" id="SSF55729">
    <property type="entry name" value="Acyl-CoA N-acyltransferases (Nat)"/>
    <property type="match status" value="1"/>
</dbReference>
<dbReference type="Gene3D" id="3.40.630.30">
    <property type="match status" value="1"/>
</dbReference>
<gene>
    <name evidence="3" type="ORF">NCTC10172_00414</name>
</gene>
<dbReference type="PANTHER" id="PTHR31435:SF9">
    <property type="entry name" value="PROTEIN NATD1"/>
    <property type="match status" value="1"/>
</dbReference>
<accession>A0A449BJ26</accession>
<dbReference type="Proteomes" id="UP000290909">
    <property type="component" value="Chromosome"/>
</dbReference>
<keyword evidence="4" id="KW-1185">Reference proteome</keyword>
<dbReference type="GO" id="GO:0016747">
    <property type="term" value="F:acyltransferase activity, transferring groups other than amino-acyl groups"/>
    <property type="evidence" value="ECO:0007669"/>
    <property type="project" value="InterPro"/>
</dbReference>
<dbReference type="CDD" id="cd04301">
    <property type="entry name" value="NAT_SF"/>
    <property type="match status" value="1"/>
</dbReference>
<evidence type="ECO:0000313" key="4">
    <source>
        <dbReference type="Proteomes" id="UP000290909"/>
    </source>
</evidence>
<dbReference type="InterPro" id="IPR016181">
    <property type="entry name" value="Acyl_CoA_acyltransferase"/>
</dbReference>
<dbReference type="EMBL" id="LR215050">
    <property type="protein sequence ID" value="VEU82403.1"/>
    <property type="molecule type" value="Genomic_DNA"/>
</dbReference>
<dbReference type="KEGG" id="ahk:NCTC10172_00414"/>
<evidence type="ECO:0000259" key="2">
    <source>
        <dbReference type="PROSITE" id="PS51729"/>
    </source>
</evidence>
<dbReference type="STRING" id="1408416.GCA_000702765_01004"/>
<evidence type="ECO:0000313" key="3">
    <source>
        <dbReference type="EMBL" id="VEU82403.1"/>
    </source>
</evidence>
<sequence>MFTFKEDEMYLLDNDGQKIAFISYPLFKDNVRNIRKVFVDESLRGQGIAGKAMLALYDHFKKEGIKTIATCPYAVAWFEKNKDKTDILVKSDEPVACAL</sequence>
<dbReference type="RefSeq" id="WP_035369513.1">
    <property type="nucleotide sequence ID" value="NZ_LR215050.1"/>
</dbReference>
<dbReference type="InterPro" id="IPR045057">
    <property type="entry name" value="Gcn5-rel_NAT"/>
</dbReference>
<organism evidence="3 4">
    <name type="scientific">Acholeplasma hippikon</name>
    <dbReference type="NCBI Taxonomy" id="264636"/>
    <lineage>
        <taxon>Bacteria</taxon>
        <taxon>Bacillati</taxon>
        <taxon>Mycoplasmatota</taxon>
        <taxon>Mollicutes</taxon>
        <taxon>Acholeplasmatales</taxon>
        <taxon>Acholeplasmataceae</taxon>
        <taxon>Acholeplasma</taxon>
    </lineage>
</organism>